<dbReference type="EMBL" id="CAMPGE010017156">
    <property type="protein sequence ID" value="CAI2375663.1"/>
    <property type="molecule type" value="Genomic_DNA"/>
</dbReference>
<evidence type="ECO:0000313" key="3">
    <source>
        <dbReference type="Proteomes" id="UP001295684"/>
    </source>
</evidence>
<sequence>MLIFNESLTIYCAEEMLLHLLVSCKRLYLFDLKIVFFSLFNLLRIGWHFPDLYKQVVLISGCFLIFLIFLFLLSP</sequence>
<feature type="transmembrane region" description="Helical" evidence="1">
    <location>
        <begin position="27"/>
        <end position="47"/>
    </location>
</feature>
<feature type="transmembrane region" description="Helical" evidence="1">
    <location>
        <begin position="53"/>
        <end position="73"/>
    </location>
</feature>
<keyword evidence="1" id="KW-1133">Transmembrane helix</keyword>
<gene>
    <name evidence="2" type="ORF">ECRASSUSDP1_LOCUS17026</name>
</gene>
<evidence type="ECO:0000256" key="1">
    <source>
        <dbReference type="SAM" id="Phobius"/>
    </source>
</evidence>
<keyword evidence="1" id="KW-0472">Membrane</keyword>
<comment type="caution">
    <text evidence="2">The sequence shown here is derived from an EMBL/GenBank/DDBJ whole genome shotgun (WGS) entry which is preliminary data.</text>
</comment>
<keyword evidence="3" id="KW-1185">Reference proteome</keyword>
<dbReference type="AlphaFoldDB" id="A0AAD1XN09"/>
<keyword evidence="1" id="KW-0812">Transmembrane</keyword>
<dbReference type="Proteomes" id="UP001295684">
    <property type="component" value="Unassembled WGS sequence"/>
</dbReference>
<proteinExistence type="predicted"/>
<evidence type="ECO:0000313" key="2">
    <source>
        <dbReference type="EMBL" id="CAI2375663.1"/>
    </source>
</evidence>
<protein>
    <submittedName>
        <fullName evidence="2">Uncharacterized protein</fullName>
    </submittedName>
</protein>
<accession>A0AAD1XN09</accession>
<reference evidence="2" key="1">
    <citation type="submission" date="2023-07" db="EMBL/GenBank/DDBJ databases">
        <authorList>
            <consortium name="AG Swart"/>
            <person name="Singh M."/>
            <person name="Singh A."/>
            <person name="Seah K."/>
            <person name="Emmerich C."/>
        </authorList>
    </citation>
    <scope>NUCLEOTIDE SEQUENCE</scope>
    <source>
        <strain evidence="2">DP1</strain>
    </source>
</reference>
<organism evidence="2 3">
    <name type="scientific">Euplotes crassus</name>
    <dbReference type="NCBI Taxonomy" id="5936"/>
    <lineage>
        <taxon>Eukaryota</taxon>
        <taxon>Sar</taxon>
        <taxon>Alveolata</taxon>
        <taxon>Ciliophora</taxon>
        <taxon>Intramacronucleata</taxon>
        <taxon>Spirotrichea</taxon>
        <taxon>Hypotrichia</taxon>
        <taxon>Euplotida</taxon>
        <taxon>Euplotidae</taxon>
        <taxon>Moneuplotes</taxon>
    </lineage>
</organism>
<name>A0AAD1XN09_EUPCR</name>